<evidence type="ECO:0000256" key="1">
    <source>
        <dbReference type="SAM" id="Phobius"/>
    </source>
</evidence>
<evidence type="ECO:0000313" key="3">
    <source>
        <dbReference type="Proteomes" id="UP000622317"/>
    </source>
</evidence>
<keyword evidence="3" id="KW-1185">Reference proteome</keyword>
<dbReference type="RefSeq" id="WP_191619654.1">
    <property type="nucleotide sequence ID" value="NZ_JACYFG010000061.1"/>
</dbReference>
<organism evidence="2 3">
    <name type="scientific">Pelagicoccus enzymogenes</name>
    <dbReference type="NCBI Taxonomy" id="2773457"/>
    <lineage>
        <taxon>Bacteria</taxon>
        <taxon>Pseudomonadati</taxon>
        <taxon>Verrucomicrobiota</taxon>
        <taxon>Opitutia</taxon>
        <taxon>Puniceicoccales</taxon>
        <taxon>Pelagicoccaceae</taxon>
        <taxon>Pelagicoccus</taxon>
    </lineage>
</organism>
<name>A0A927FFS2_9BACT</name>
<keyword evidence="1" id="KW-0812">Transmembrane</keyword>
<gene>
    <name evidence="2" type="ORF">IEN85_24005</name>
</gene>
<comment type="caution">
    <text evidence="2">The sequence shown here is derived from an EMBL/GenBank/DDBJ whole genome shotgun (WGS) entry which is preliminary data.</text>
</comment>
<keyword evidence="1" id="KW-0472">Membrane</keyword>
<dbReference type="Proteomes" id="UP000622317">
    <property type="component" value="Unassembled WGS sequence"/>
</dbReference>
<proteinExistence type="predicted"/>
<dbReference type="EMBL" id="JACYFG010000061">
    <property type="protein sequence ID" value="MBD5782583.1"/>
    <property type="molecule type" value="Genomic_DNA"/>
</dbReference>
<dbReference type="AlphaFoldDB" id="A0A927FFS2"/>
<accession>A0A927FFS2</accession>
<keyword evidence="1" id="KW-1133">Transmembrane helix</keyword>
<sequence length="251" mass="28963">MRERRTFGRTLRWTWALAATVLFHVSLYWGVALTRDSGQKLRTRERQHVEIQYLDSRSTEQSEVLAQRMSLFDPRPLLLPTRWNSANAVSMSEFWQEESEIFPEFTPMFELEDGNYIDDFGNVPANYEQLSMAQVDFGFHPFRELGRNFAERNYQEERGMSMAVLSPSSGRELKRIYIYNDRVQALDAQWPDRRPATLLATVEGSFQVGGLSVVQSSGFDEADREIGSIAYAHFPKLGLLEDGVYLLEMVP</sequence>
<protein>
    <submittedName>
        <fullName evidence="2">Uncharacterized protein</fullName>
    </submittedName>
</protein>
<evidence type="ECO:0000313" key="2">
    <source>
        <dbReference type="EMBL" id="MBD5782583.1"/>
    </source>
</evidence>
<reference evidence="2" key="1">
    <citation type="submission" date="2020-09" db="EMBL/GenBank/DDBJ databases">
        <title>Pelagicoccus enzymogenes sp. nov. with an EPS production, isolated from marine sediment.</title>
        <authorList>
            <person name="Feng X."/>
        </authorList>
    </citation>
    <scope>NUCLEOTIDE SEQUENCE</scope>
    <source>
        <strain evidence="2">NFK12</strain>
    </source>
</reference>
<feature type="transmembrane region" description="Helical" evidence="1">
    <location>
        <begin position="12"/>
        <end position="31"/>
    </location>
</feature>